<feature type="compositionally biased region" description="Polar residues" evidence="1">
    <location>
        <begin position="393"/>
        <end position="402"/>
    </location>
</feature>
<protein>
    <submittedName>
        <fullName evidence="2">Uncharacterized protein</fullName>
    </submittedName>
</protein>
<feature type="compositionally biased region" description="Polar residues" evidence="1">
    <location>
        <begin position="276"/>
        <end position="290"/>
    </location>
</feature>
<accession>A0AAD5YDV3</accession>
<dbReference type="PANTHER" id="PTHR28027:SF2">
    <property type="entry name" value="TRANSCRIPTIONAL REGULATOR MIT1"/>
    <property type="match status" value="1"/>
</dbReference>
<feature type="region of interest" description="Disordered" evidence="1">
    <location>
        <begin position="171"/>
        <end position="259"/>
    </location>
</feature>
<organism evidence="2 3">
    <name type="scientific">Meripilus lineatus</name>
    <dbReference type="NCBI Taxonomy" id="2056292"/>
    <lineage>
        <taxon>Eukaryota</taxon>
        <taxon>Fungi</taxon>
        <taxon>Dikarya</taxon>
        <taxon>Basidiomycota</taxon>
        <taxon>Agaricomycotina</taxon>
        <taxon>Agaricomycetes</taxon>
        <taxon>Polyporales</taxon>
        <taxon>Meripilaceae</taxon>
        <taxon>Meripilus</taxon>
    </lineage>
</organism>
<evidence type="ECO:0000313" key="3">
    <source>
        <dbReference type="Proteomes" id="UP001212997"/>
    </source>
</evidence>
<feature type="compositionally biased region" description="Polar residues" evidence="1">
    <location>
        <begin position="299"/>
        <end position="316"/>
    </location>
</feature>
<dbReference type="AlphaFoldDB" id="A0AAD5YDV3"/>
<dbReference type="GO" id="GO:0003677">
    <property type="term" value="F:DNA binding"/>
    <property type="evidence" value="ECO:0007669"/>
    <property type="project" value="TreeGrafter"/>
</dbReference>
<comment type="caution">
    <text evidence="2">The sequence shown here is derived from an EMBL/GenBank/DDBJ whole genome shotgun (WGS) entry which is preliminary data.</text>
</comment>
<dbReference type="PANTHER" id="PTHR28027">
    <property type="entry name" value="TRANSCRIPTIONAL REGULATOR MIT1"/>
    <property type="match status" value="1"/>
</dbReference>
<proteinExistence type="predicted"/>
<feature type="compositionally biased region" description="Low complexity" evidence="1">
    <location>
        <begin position="228"/>
        <end position="237"/>
    </location>
</feature>
<evidence type="ECO:0000313" key="2">
    <source>
        <dbReference type="EMBL" id="KAJ3476756.1"/>
    </source>
</evidence>
<keyword evidence="3" id="KW-1185">Reference proteome</keyword>
<dbReference type="EMBL" id="JANAWD010000671">
    <property type="protein sequence ID" value="KAJ3476756.1"/>
    <property type="molecule type" value="Genomic_DNA"/>
</dbReference>
<feature type="compositionally biased region" description="Low complexity" evidence="1">
    <location>
        <begin position="371"/>
        <end position="384"/>
    </location>
</feature>
<feature type="region of interest" description="Disordered" evidence="1">
    <location>
        <begin position="92"/>
        <end position="116"/>
    </location>
</feature>
<evidence type="ECO:0000256" key="1">
    <source>
        <dbReference type="SAM" id="MobiDB-lite"/>
    </source>
</evidence>
<gene>
    <name evidence="2" type="ORF">NLI96_g10943</name>
</gene>
<dbReference type="Proteomes" id="UP001212997">
    <property type="component" value="Unassembled WGS sequence"/>
</dbReference>
<sequence length="448" mass="49889">MPPLQPAGVPSFQGCVETTGDALRLIQAARNGIIPRIVRRLNEMERRSMIRSGAVFVFNVEESNIRRWTEGLQWSPSRILGNFLVYREVTERGSNRGASQREGGDSSQRADINANIKPDGLTKKTITVKIEGSDHHLISYYKPEDVRSGRLQRPVTRPDIMALEIPPDLVQSTNFRYPPKIEAGPDGRLTQIRDSDEVDQLTEASSSTTHRSPRSPPMREYSVPISDSPTRSPTRSPEFQYDPSPSTSQRYAYSMLPPPTSPVVPSTIPPHYYVPSSPNQQEGPSWTSEMSPYDAHQGPSFSYQYPQDASQGSYQAGATHERHLWTSTRRSSGVAEYQRTNIEGHAFGGQGSDMGWGVECLRQGQPPTPSDPTTMTSPRSPTMMRRQDHTRTRSVPSTSNTWPEEHHGSVQVHSPQMYHAESPPRGEYPPSSSRMNPYEGSGGSGQRS</sequence>
<feature type="region of interest" description="Disordered" evidence="1">
    <location>
        <begin position="271"/>
        <end position="332"/>
    </location>
</feature>
<dbReference type="Pfam" id="PF09729">
    <property type="entry name" value="Gti1_Pac2"/>
    <property type="match status" value="2"/>
</dbReference>
<reference evidence="2" key="1">
    <citation type="submission" date="2022-07" db="EMBL/GenBank/DDBJ databases">
        <title>Genome Sequence of Physisporinus lineatus.</title>
        <authorList>
            <person name="Buettner E."/>
        </authorList>
    </citation>
    <scope>NUCLEOTIDE SEQUENCE</scope>
    <source>
        <strain evidence="2">VT162</strain>
    </source>
</reference>
<name>A0AAD5YDV3_9APHY</name>
<feature type="region of interest" description="Disordered" evidence="1">
    <location>
        <begin position="361"/>
        <end position="448"/>
    </location>
</feature>
<dbReference type="InterPro" id="IPR018608">
    <property type="entry name" value="Gti1/Pac2"/>
</dbReference>